<dbReference type="RefSeq" id="WP_074823128.1">
    <property type="nucleotide sequence ID" value="NZ_FNTI01000001.1"/>
</dbReference>
<evidence type="ECO:0000313" key="2">
    <source>
        <dbReference type="Proteomes" id="UP000183208"/>
    </source>
</evidence>
<dbReference type="EMBL" id="FNTI01000001">
    <property type="protein sequence ID" value="SED51443.1"/>
    <property type="molecule type" value="Genomic_DNA"/>
</dbReference>
<evidence type="ECO:0000313" key="1">
    <source>
        <dbReference type="EMBL" id="SED51443.1"/>
    </source>
</evidence>
<organism evidence="1 2">
    <name type="scientific">Bradyrhizobium lablabi</name>
    <dbReference type="NCBI Taxonomy" id="722472"/>
    <lineage>
        <taxon>Bacteria</taxon>
        <taxon>Pseudomonadati</taxon>
        <taxon>Pseudomonadota</taxon>
        <taxon>Alphaproteobacteria</taxon>
        <taxon>Hyphomicrobiales</taxon>
        <taxon>Nitrobacteraceae</taxon>
        <taxon>Bradyrhizobium</taxon>
    </lineage>
</organism>
<dbReference type="Proteomes" id="UP000183208">
    <property type="component" value="Unassembled WGS sequence"/>
</dbReference>
<dbReference type="OrthoDB" id="8129943at2"/>
<gene>
    <name evidence="1" type="ORF">SAMN05444171_4319</name>
</gene>
<name>A0A1M7B7C1_9BRAD</name>
<evidence type="ECO:0008006" key="3">
    <source>
        <dbReference type="Google" id="ProtNLM"/>
    </source>
</evidence>
<dbReference type="AlphaFoldDB" id="A0A1M7B7C1"/>
<sequence length="65" mass="6553">MDMMAMVSSMLAMQAGNTQMQVATSIMKSNSDAEKFAVQTLLGGQASPSTANLGAGVGGNLNITA</sequence>
<protein>
    <recommendedName>
        <fullName evidence="3">Motility protein</fullName>
    </recommendedName>
</protein>
<reference evidence="1 2" key="1">
    <citation type="submission" date="2016-10" db="EMBL/GenBank/DDBJ databases">
        <authorList>
            <person name="de Groot N.N."/>
        </authorList>
    </citation>
    <scope>NUCLEOTIDE SEQUENCE [LARGE SCALE GENOMIC DNA]</scope>
    <source>
        <strain evidence="1 2">GAS522</strain>
    </source>
</reference>
<accession>A0A1M7B7C1</accession>
<proteinExistence type="predicted"/>